<feature type="compositionally biased region" description="Low complexity" evidence="2">
    <location>
        <begin position="55"/>
        <end position="72"/>
    </location>
</feature>
<gene>
    <name evidence="5" type="ORF">RM543_10790</name>
</gene>
<protein>
    <submittedName>
        <fullName evidence="5">OmpA family protein</fullName>
    </submittedName>
</protein>
<organism evidence="5 6">
    <name type="scientific">Tropicimonas omnivorans</name>
    <dbReference type="NCBI Taxonomy" id="3075590"/>
    <lineage>
        <taxon>Bacteria</taxon>
        <taxon>Pseudomonadati</taxon>
        <taxon>Pseudomonadota</taxon>
        <taxon>Alphaproteobacteria</taxon>
        <taxon>Rhodobacterales</taxon>
        <taxon>Roseobacteraceae</taxon>
        <taxon>Tropicimonas</taxon>
    </lineage>
</organism>
<sequence>MSLTRLISTALLALGPLPSIASDALSAQDCAALWQAYGVAHASCREALGGQKAHPPVAEAAPETAPLATSTPPVAPGRLTRQERQDNLVFSAGNAVIDEGMSDQLDRLAGALETPPLAEACLRLVGHANRTAGDDRAANVRLAQERAEAVAEAIRARLSKPGRIREITNVGDHQPLPGRPVSAPLNRRVTIYARRCP</sequence>
<accession>A0ABU3DI03</accession>
<dbReference type="PANTHER" id="PTHR30329">
    <property type="entry name" value="STATOR ELEMENT OF FLAGELLAR MOTOR COMPLEX"/>
    <property type="match status" value="1"/>
</dbReference>
<proteinExistence type="predicted"/>
<dbReference type="Pfam" id="PF00691">
    <property type="entry name" value="OmpA"/>
    <property type="match status" value="1"/>
</dbReference>
<name>A0ABU3DI03_9RHOB</name>
<dbReference type="EMBL" id="JAVRHL010000003">
    <property type="protein sequence ID" value="MDT0683174.1"/>
    <property type="molecule type" value="Genomic_DNA"/>
</dbReference>
<evidence type="ECO:0000313" key="6">
    <source>
        <dbReference type="Proteomes" id="UP001265259"/>
    </source>
</evidence>
<dbReference type="PROSITE" id="PS51123">
    <property type="entry name" value="OMPA_2"/>
    <property type="match status" value="1"/>
</dbReference>
<dbReference type="InterPro" id="IPR036737">
    <property type="entry name" value="OmpA-like_sf"/>
</dbReference>
<keyword evidence="3" id="KW-0732">Signal</keyword>
<evidence type="ECO:0000256" key="2">
    <source>
        <dbReference type="SAM" id="MobiDB-lite"/>
    </source>
</evidence>
<feature type="domain" description="OmpA-like" evidence="4">
    <location>
        <begin position="77"/>
        <end position="197"/>
    </location>
</feature>
<feature type="chain" id="PRO_5045961017" evidence="3">
    <location>
        <begin position="22"/>
        <end position="197"/>
    </location>
</feature>
<feature type="signal peptide" evidence="3">
    <location>
        <begin position="1"/>
        <end position="21"/>
    </location>
</feature>
<evidence type="ECO:0000259" key="4">
    <source>
        <dbReference type="PROSITE" id="PS51123"/>
    </source>
</evidence>
<dbReference type="Proteomes" id="UP001265259">
    <property type="component" value="Unassembled WGS sequence"/>
</dbReference>
<feature type="region of interest" description="Disordered" evidence="2">
    <location>
        <begin position="55"/>
        <end position="78"/>
    </location>
</feature>
<dbReference type="RefSeq" id="WP_311691477.1">
    <property type="nucleotide sequence ID" value="NZ_JAVRHL010000003.1"/>
</dbReference>
<reference evidence="5 6" key="1">
    <citation type="submission" date="2023-09" db="EMBL/GenBank/DDBJ databases">
        <authorList>
            <person name="Rey-Velasco X."/>
        </authorList>
    </citation>
    <scope>NUCLEOTIDE SEQUENCE [LARGE SCALE GENOMIC DNA]</scope>
    <source>
        <strain evidence="5 6">F158</strain>
    </source>
</reference>
<comment type="caution">
    <text evidence="5">The sequence shown here is derived from an EMBL/GenBank/DDBJ whole genome shotgun (WGS) entry which is preliminary data.</text>
</comment>
<dbReference type="SUPFAM" id="SSF103088">
    <property type="entry name" value="OmpA-like"/>
    <property type="match status" value="1"/>
</dbReference>
<dbReference type="PANTHER" id="PTHR30329:SF21">
    <property type="entry name" value="LIPOPROTEIN YIAD-RELATED"/>
    <property type="match status" value="1"/>
</dbReference>
<evidence type="ECO:0000256" key="3">
    <source>
        <dbReference type="SAM" id="SignalP"/>
    </source>
</evidence>
<keyword evidence="1" id="KW-0472">Membrane</keyword>
<dbReference type="InterPro" id="IPR050330">
    <property type="entry name" value="Bact_OuterMem_StrucFunc"/>
</dbReference>
<dbReference type="Gene3D" id="3.30.1330.60">
    <property type="entry name" value="OmpA-like domain"/>
    <property type="match status" value="1"/>
</dbReference>
<evidence type="ECO:0000256" key="1">
    <source>
        <dbReference type="PROSITE-ProRule" id="PRU00473"/>
    </source>
</evidence>
<keyword evidence="6" id="KW-1185">Reference proteome</keyword>
<evidence type="ECO:0000313" key="5">
    <source>
        <dbReference type="EMBL" id="MDT0683174.1"/>
    </source>
</evidence>
<dbReference type="InterPro" id="IPR006665">
    <property type="entry name" value="OmpA-like"/>
</dbReference>